<dbReference type="GO" id="GO:0005737">
    <property type="term" value="C:cytoplasm"/>
    <property type="evidence" value="ECO:0007669"/>
    <property type="project" value="TreeGrafter"/>
</dbReference>
<dbReference type="InterPro" id="IPR022036">
    <property type="entry name" value="DUF3605"/>
</dbReference>
<organism evidence="1 2">
    <name type="scientific">Seminavis robusta</name>
    <dbReference type="NCBI Taxonomy" id="568900"/>
    <lineage>
        <taxon>Eukaryota</taxon>
        <taxon>Sar</taxon>
        <taxon>Stramenopiles</taxon>
        <taxon>Ochrophyta</taxon>
        <taxon>Bacillariophyta</taxon>
        <taxon>Bacillariophyceae</taxon>
        <taxon>Bacillariophycidae</taxon>
        <taxon>Naviculales</taxon>
        <taxon>Naviculaceae</taxon>
        <taxon>Seminavis</taxon>
    </lineage>
</organism>
<dbReference type="EMBL" id="CAICTM010001833">
    <property type="protein sequence ID" value="CAB9526477.1"/>
    <property type="molecule type" value="Genomic_DNA"/>
</dbReference>
<accession>A0A9N8ER14</accession>
<evidence type="ECO:0000313" key="1">
    <source>
        <dbReference type="EMBL" id="CAB9526477.1"/>
    </source>
</evidence>
<dbReference type="Pfam" id="PF12239">
    <property type="entry name" value="DUF3605"/>
    <property type="match status" value="1"/>
</dbReference>
<name>A0A9N8ER14_9STRA</name>
<reference evidence="1" key="1">
    <citation type="submission" date="2020-06" db="EMBL/GenBank/DDBJ databases">
        <authorList>
            <consortium name="Plant Systems Biology data submission"/>
        </authorList>
    </citation>
    <scope>NUCLEOTIDE SEQUENCE</scope>
    <source>
        <strain evidence="1">D6</strain>
    </source>
</reference>
<comment type="caution">
    <text evidence="1">The sequence shown here is derived from an EMBL/GenBank/DDBJ whole genome shotgun (WGS) entry which is preliminary data.</text>
</comment>
<dbReference type="AlphaFoldDB" id="A0A9N8ER14"/>
<keyword evidence="2" id="KW-1185">Reference proteome</keyword>
<dbReference type="PANTHER" id="PTHR35020">
    <property type="entry name" value="N-ACETYLGLUCOSAMINE-INDUCED PROTEIN 1"/>
    <property type="match status" value="1"/>
</dbReference>
<sequence length="201" mass="22686">MASSASNTEAEKADEEAIVLPKLKYGYRTVPLEWPELVQIIQVEQDLAKLSRSVEQQTSYAIYMRDLKRKWSSVYHFILHSKFGFAKRQVAGTGNNEGALVWESYPPVSDIKEPQKALVENDFPYYNAPGIQHYILWKIGGDVTDQEIEEAGQDLRAKLGDVCGVVHWKNPPHLKSLPDIDHVHILVHRQTTSTSGSDPSD</sequence>
<protein>
    <submittedName>
        <fullName evidence="1">Uncharacterized protein</fullName>
    </submittedName>
</protein>
<evidence type="ECO:0000313" key="2">
    <source>
        <dbReference type="Proteomes" id="UP001153069"/>
    </source>
</evidence>
<dbReference type="PANTHER" id="PTHR35020:SF2">
    <property type="entry name" value="N-ACETYLGLUCOSAMINE-INDUCED PROTEIN 1"/>
    <property type="match status" value="1"/>
</dbReference>
<proteinExistence type="predicted"/>
<dbReference type="Proteomes" id="UP001153069">
    <property type="component" value="Unassembled WGS sequence"/>
</dbReference>
<dbReference type="OrthoDB" id="498286at2759"/>
<dbReference type="GO" id="GO:0006044">
    <property type="term" value="P:N-acetylglucosamine metabolic process"/>
    <property type="evidence" value="ECO:0007669"/>
    <property type="project" value="TreeGrafter"/>
</dbReference>
<gene>
    <name evidence="1" type="ORF">SEMRO_1835_G300600.1</name>
</gene>